<evidence type="ECO:0000256" key="1">
    <source>
        <dbReference type="ARBA" id="ARBA00023242"/>
    </source>
</evidence>
<dbReference type="PANTHER" id="PTHR35392">
    <property type="entry name" value="ZN(II)2CYS6 TRANSCRIPTION FACTOR (EUROFUNG)-RELATED-RELATED"/>
    <property type="match status" value="1"/>
</dbReference>
<gene>
    <name evidence="4" type="ORF">GQ43DRAFT_373095</name>
</gene>
<dbReference type="InterPro" id="IPR036864">
    <property type="entry name" value="Zn2-C6_fun-type_DNA-bd_sf"/>
</dbReference>
<protein>
    <recommendedName>
        <fullName evidence="3">Zn(2)-C6 fungal-type domain-containing protein</fullName>
    </recommendedName>
</protein>
<dbReference type="AlphaFoldDB" id="A0A9P4JPL0"/>
<feature type="region of interest" description="Disordered" evidence="2">
    <location>
        <begin position="204"/>
        <end position="231"/>
    </location>
</feature>
<dbReference type="Pfam" id="PF00172">
    <property type="entry name" value="Zn_clus"/>
    <property type="match status" value="1"/>
</dbReference>
<dbReference type="Proteomes" id="UP000799536">
    <property type="component" value="Unassembled WGS sequence"/>
</dbReference>
<dbReference type="PROSITE" id="PS50048">
    <property type="entry name" value="ZN2_CY6_FUNGAL_2"/>
    <property type="match status" value="1"/>
</dbReference>
<dbReference type="GO" id="GO:0008270">
    <property type="term" value="F:zinc ion binding"/>
    <property type="evidence" value="ECO:0007669"/>
    <property type="project" value="InterPro"/>
</dbReference>
<sequence>MWNDEIYDSFFQDASFTGGLDYHQPESIVSDALSAPPSAPPSVVGGSFSDYTLAWQGPSPSPLTTLNTSSLTGLGDTFHAKSYNPFISPTSPQNISPQACDNISGWSDQPITSEPVPSDTHTRAINIPQPSYESYRYPQTSSSWLAIPPLLSASPNSTSSFSGLKGPRNRSKSDPRTASSPLPSSLSPRSNSFGWVQYQLNQTTSKLVPSGTTGGSKRPRGRKTGLSPEQRRNAALMRVIKACSNCRKRKEKCDPGIPCKACLDHYKGDLVHSPCRDRLMADLSKIFLSERLGWHPTSRSLSLFLGDNNYMILENTTHTIPLSFGFGPCLYLPVHPLQIHHDRSGLIHQHVIYPWPPSASPTGKGQYHAVLPAVLTADAVNSLQSTLDSHLSLLVREHFRAFPLYNSQLSLLKAIYILYRFQPSTTPSARLLLQSLKLLALVHIGGDLTLPAPSSGPMLMRLVRTSMLNSPVFDCETTIPTPCFIRAQFGAVMPRLAIELMQDTLSGLERLCLERKCDDWSVGLATLVAVLMAVESVQYHAAKVPYHAAYSQETERETAGARMLDEQGVDALVSFYRACFGGCHSRLRDGLPSSSSCSCSSSSFCTSTSSSFSSSSPIVSPEDKFIDSVRETMGKARRSGYLGEKSRIEVQGDGKERDMGWFFDRLVARLLVEGMDERSTLSC</sequence>
<accession>A0A9P4JPL0</accession>
<feature type="compositionally biased region" description="Polar residues" evidence="2">
    <location>
        <begin position="89"/>
        <end position="112"/>
    </location>
</feature>
<dbReference type="InterPro" id="IPR001138">
    <property type="entry name" value="Zn2Cys6_DnaBD"/>
</dbReference>
<dbReference type="GO" id="GO:0000981">
    <property type="term" value="F:DNA-binding transcription factor activity, RNA polymerase II-specific"/>
    <property type="evidence" value="ECO:0007669"/>
    <property type="project" value="InterPro"/>
</dbReference>
<proteinExistence type="predicted"/>
<feature type="compositionally biased region" description="Low complexity" evidence="2">
    <location>
        <begin position="179"/>
        <end position="190"/>
    </location>
</feature>
<dbReference type="SMART" id="SM00066">
    <property type="entry name" value="GAL4"/>
    <property type="match status" value="1"/>
</dbReference>
<dbReference type="CDD" id="cd00067">
    <property type="entry name" value="GAL4"/>
    <property type="match status" value="1"/>
</dbReference>
<keyword evidence="1" id="KW-0539">Nucleus</keyword>
<evidence type="ECO:0000313" key="4">
    <source>
        <dbReference type="EMBL" id="KAF2200757.1"/>
    </source>
</evidence>
<comment type="caution">
    <text evidence="4">The sequence shown here is derived from an EMBL/GenBank/DDBJ whole genome shotgun (WGS) entry which is preliminary data.</text>
</comment>
<dbReference type="PANTHER" id="PTHR35392:SF2">
    <property type="entry name" value="ZN(II)2CYS6 TRANSCRIPTION FACTOR (EUROFUNG)"/>
    <property type="match status" value="1"/>
</dbReference>
<feature type="domain" description="Zn(2)-C6 fungal-type" evidence="3">
    <location>
        <begin position="242"/>
        <end position="277"/>
    </location>
</feature>
<dbReference type="InterPro" id="IPR052973">
    <property type="entry name" value="Fungal_sec-metab_reg_TF"/>
</dbReference>
<evidence type="ECO:0000259" key="3">
    <source>
        <dbReference type="PROSITE" id="PS50048"/>
    </source>
</evidence>
<dbReference type="SUPFAM" id="SSF57701">
    <property type="entry name" value="Zn2/Cys6 DNA-binding domain"/>
    <property type="match status" value="1"/>
</dbReference>
<name>A0A9P4JPL0_9PLEO</name>
<reference evidence="4" key="1">
    <citation type="journal article" date="2020" name="Stud. Mycol.">
        <title>101 Dothideomycetes genomes: a test case for predicting lifestyles and emergence of pathogens.</title>
        <authorList>
            <person name="Haridas S."/>
            <person name="Albert R."/>
            <person name="Binder M."/>
            <person name="Bloem J."/>
            <person name="Labutti K."/>
            <person name="Salamov A."/>
            <person name="Andreopoulos B."/>
            <person name="Baker S."/>
            <person name="Barry K."/>
            <person name="Bills G."/>
            <person name="Bluhm B."/>
            <person name="Cannon C."/>
            <person name="Castanera R."/>
            <person name="Culley D."/>
            <person name="Daum C."/>
            <person name="Ezra D."/>
            <person name="Gonzalez J."/>
            <person name="Henrissat B."/>
            <person name="Kuo A."/>
            <person name="Liang C."/>
            <person name="Lipzen A."/>
            <person name="Lutzoni F."/>
            <person name="Magnuson J."/>
            <person name="Mondo S."/>
            <person name="Nolan M."/>
            <person name="Ohm R."/>
            <person name="Pangilinan J."/>
            <person name="Park H.-J."/>
            <person name="Ramirez L."/>
            <person name="Alfaro M."/>
            <person name="Sun H."/>
            <person name="Tritt A."/>
            <person name="Yoshinaga Y."/>
            <person name="Zwiers L.-H."/>
            <person name="Turgeon B."/>
            <person name="Goodwin S."/>
            <person name="Spatafora J."/>
            <person name="Crous P."/>
            <person name="Grigoriev I."/>
        </authorList>
    </citation>
    <scope>NUCLEOTIDE SEQUENCE</scope>
    <source>
        <strain evidence="4">ATCC 74209</strain>
    </source>
</reference>
<evidence type="ECO:0000256" key="2">
    <source>
        <dbReference type="SAM" id="MobiDB-lite"/>
    </source>
</evidence>
<dbReference type="OrthoDB" id="3921198at2759"/>
<organism evidence="4 5">
    <name type="scientific">Delitschia confertaspora ATCC 74209</name>
    <dbReference type="NCBI Taxonomy" id="1513339"/>
    <lineage>
        <taxon>Eukaryota</taxon>
        <taxon>Fungi</taxon>
        <taxon>Dikarya</taxon>
        <taxon>Ascomycota</taxon>
        <taxon>Pezizomycotina</taxon>
        <taxon>Dothideomycetes</taxon>
        <taxon>Pleosporomycetidae</taxon>
        <taxon>Pleosporales</taxon>
        <taxon>Delitschiaceae</taxon>
        <taxon>Delitschia</taxon>
    </lineage>
</organism>
<dbReference type="EMBL" id="ML994007">
    <property type="protein sequence ID" value="KAF2200757.1"/>
    <property type="molecule type" value="Genomic_DNA"/>
</dbReference>
<feature type="region of interest" description="Disordered" evidence="2">
    <location>
        <begin position="156"/>
        <end position="190"/>
    </location>
</feature>
<evidence type="ECO:0000313" key="5">
    <source>
        <dbReference type="Proteomes" id="UP000799536"/>
    </source>
</evidence>
<feature type="region of interest" description="Disordered" evidence="2">
    <location>
        <begin position="89"/>
        <end position="125"/>
    </location>
</feature>
<keyword evidence="5" id="KW-1185">Reference proteome</keyword>